<accession>A0A8H7ESW0</accession>
<name>A0A8H7ESW0_9FUNG</name>
<proteinExistence type="predicted"/>
<protein>
    <submittedName>
        <fullName evidence="1">Uncharacterized protein</fullName>
    </submittedName>
</protein>
<reference evidence="1" key="1">
    <citation type="submission" date="2020-01" db="EMBL/GenBank/DDBJ databases">
        <title>Genome Sequencing of Three Apophysomyces-Like Fungal Strains Confirms a Novel Fungal Genus in the Mucoromycota with divergent Burkholderia-like Endosymbiotic Bacteria.</title>
        <authorList>
            <person name="Stajich J.E."/>
            <person name="Macias A.M."/>
            <person name="Carter-House D."/>
            <person name="Lovett B."/>
            <person name="Kasson L.R."/>
            <person name="Berry K."/>
            <person name="Grigoriev I."/>
            <person name="Chang Y."/>
            <person name="Spatafora J."/>
            <person name="Kasson M.T."/>
        </authorList>
    </citation>
    <scope>NUCLEOTIDE SEQUENCE</scope>
    <source>
        <strain evidence="1">NRRL A-21654</strain>
    </source>
</reference>
<dbReference type="EMBL" id="JABAYA010000095">
    <property type="protein sequence ID" value="KAF7725523.1"/>
    <property type="molecule type" value="Genomic_DNA"/>
</dbReference>
<gene>
    <name evidence="1" type="ORF">EC973_009553</name>
</gene>
<keyword evidence="2" id="KW-1185">Reference proteome</keyword>
<dbReference type="Proteomes" id="UP000605846">
    <property type="component" value="Unassembled WGS sequence"/>
</dbReference>
<evidence type="ECO:0000313" key="1">
    <source>
        <dbReference type="EMBL" id="KAF7725523.1"/>
    </source>
</evidence>
<organism evidence="1 2">
    <name type="scientific">Apophysomyces ossiformis</name>
    <dbReference type="NCBI Taxonomy" id="679940"/>
    <lineage>
        <taxon>Eukaryota</taxon>
        <taxon>Fungi</taxon>
        <taxon>Fungi incertae sedis</taxon>
        <taxon>Mucoromycota</taxon>
        <taxon>Mucoromycotina</taxon>
        <taxon>Mucoromycetes</taxon>
        <taxon>Mucorales</taxon>
        <taxon>Mucorineae</taxon>
        <taxon>Mucoraceae</taxon>
        <taxon>Apophysomyces</taxon>
    </lineage>
</organism>
<dbReference type="OrthoDB" id="2270049at2759"/>
<comment type="caution">
    <text evidence="1">The sequence shown here is derived from an EMBL/GenBank/DDBJ whole genome shotgun (WGS) entry which is preliminary data.</text>
</comment>
<sequence>MATYWYSTNGMDQRRLSNRHLAVLDQAFERRTRVQIFDDDAFGRNVPAIANPYQGTMTAGDIHFGLYRHPSLWQMSEDSLDTLILMDSELGILSGAESTSRSRYPSNIAGDAQACAGNQRDHMRTNVHSRSSDSNVDAQDEAFSRYRFASRKRQSISPAENPCCQCCIIT</sequence>
<evidence type="ECO:0000313" key="2">
    <source>
        <dbReference type="Proteomes" id="UP000605846"/>
    </source>
</evidence>
<dbReference type="AlphaFoldDB" id="A0A8H7ESW0"/>